<proteinExistence type="predicted"/>
<dbReference type="EMBL" id="WPIN01000016">
    <property type="protein sequence ID" value="MVM34585.1"/>
    <property type="molecule type" value="Genomic_DNA"/>
</dbReference>
<sequence length="45" mass="4915">MEAYWVTKIISGGLTGVDKFGDKCAYCGCELTKGWHIDEVEATST</sequence>
<protein>
    <submittedName>
        <fullName evidence="1">Uncharacterized protein</fullName>
    </submittedName>
</protein>
<dbReference type="Proteomes" id="UP000436006">
    <property type="component" value="Unassembled WGS sequence"/>
</dbReference>
<name>A0A7K1SLC4_9BACT</name>
<dbReference type="RefSeq" id="WP_157589400.1">
    <property type="nucleotide sequence ID" value="NZ_WPIN01000016.1"/>
</dbReference>
<keyword evidence="2" id="KW-1185">Reference proteome</keyword>
<evidence type="ECO:0000313" key="2">
    <source>
        <dbReference type="Proteomes" id="UP000436006"/>
    </source>
</evidence>
<evidence type="ECO:0000313" key="1">
    <source>
        <dbReference type="EMBL" id="MVM34585.1"/>
    </source>
</evidence>
<accession>A0A7K1SLC4</accession>
<reference evidence="1 2" key="1">
    <citation type="submission" date="2019-12" db="EMBL/GenBank/DDBJ databases">
        <title>Spirosoma sp. HMF4905 genome sequencing and assembly.</title>
        <authorList>
            <person name="Kang H."/>
            <person name="Cha I."/>
            <person name="Kim H."/>
            <person name="Joh K."/>
        </authorList>
    </citation>
    <scope>NUCLEOTIDE SEQUENCE [LARGE SCALE GENOMIC DNA]</scope>
    <source>
        <strain evidence="1 2">HMF4905</strain>
    </source>
</reference>
<comment type="caution">
    <text evidence="1">The sequence shown here is derived from an EMBL/GenBank/DDBJ whole genome shotgun (WGS) entry which is preliminary data.</text>
</comment>
<gene>
    <name evidence="1" type="ORF">GO755_31440</name>
</gene>
<dbReference type="AlphaFoldDB" id="A0A7K1SLC4"/>
<organism evidence="1 2">
    <name type="scientific">Spirosoma arboris</name>
    <dbReference type="NCBI Taxonomy" id="2682092"/>
    <lineage>
        <taxon>Bacteria</taxon>
        <taxon>Pseudomonadati</taxon>
        <taxon>Bacteroidota</taxon>
        <taxon>Cytophagia</taxon>
        <taxon>Cytophagales</taxon>
        <taxon>Cytophagaceae</taxon>
        <taxon>Spirosoma</taxon>
    </lineage>
</organism>